<protein>
    <submittedName>
        <fullName evidence="4">Uncharacterized protein</fullName>
    </submittedName>
</protein>
<comment type="caution">
    <text evidence="4">The sequence shown here is derived from an EMBL/GenBank/DDBJ whole genome shotgun (WGS) entry which is preliminary data.</text>
</comment>
<evidence type="ECO:0000256" key="1">
    <source>
        <dbReference type="ARBA" id="ARBA00023015"/>
    </source>
</evidence>
<dbReference type="InterPro" id="IPR035500">
    <property type="entry name" value="NHR-like_dom_sf"/>
</dbReference>
<dbReference type="EMBL" id="WIXE01014473">
    <property type="protein sequence ID" value="KAK5974267.1"/>
    <property type="molecule type" value="Genomic_DNA"/>
</dbReference>
<keyword evidence="3" id="KW-0675">Receptor</keyword>
<name>A0AAN8IM15_TRICO</name>
<dbReference type="InterPro" id="IPR052499">
    <property type="entry name" value="C.elegans_NHRs"/>
</dbReference>
<dbReference type="PANTHER" id="PTHR47630">
    <property type="entry name" value="NUCLEAR HORMONE RECEPTOR FAMILY-RELATED-RELATED"/>
    <property type="match status" value="1"/>
</dbReference>
<dbReference type="PANTHER" id="PTHR47630:SF5">
    <property type="entry name" value="NR LBD DOMAIN-CONTAINING PROTEIN"/>
    <property type="match status" value="1"/>
</dbReference>
<evidence type="ECO:0000313" key="5">
    <source>
        <dbReference type="Proteomes" id="UP001331761"/>
    </source>
</evidence>
<evidence type="ECO:0000256" key="3">
    <source>
        <dbReference type="ARBA" id="ARBA00023170"/>
    </source>
</evidence>
<evidence type="ECO:0000256" key="2">
    <source>
        <dbReference type="ARBA" id="ARBA00023163"/>
    </source>
</evidence>
<dbReference type="SUPFAM" id="SSF48508">
    <property type="entry name" value="Nuclear receptor ligand-binding domain"/>
    <property type="match status" value="1"/>
</dbReference>
<keyword evidence="5" id="KW-1185">Reference proteome</keyword>
<reference evidence="4 5" key="1">
    <citation type="submission" date="2019-10" db="EMBL/GenBank/DDBJ databases">
        <title>Assembly and Annotation for the nematode Trichostrongylus colubriformis.</title>
        <authorList>
            <person name="Martin J."/>
        </authorList>
    </citation>
    <scope>NUCLEOTIDE SEQUENCE [LARGE SCALE GENOMIC DNA]</scope>
    <source>
        <strain evidence="4">G859</strain>
        <tissue evidence="4">Whole worm</tissue>
    </source>
</reference>
<evidence type="ECO:0000313" key="4">
    <source>
        <dbReference type="EMBL" id="KAK5974267.1"/>
    </source>
</evidence>
<sequence length="182" mass="21242">MWCRAVAHYFEWVAGIPELRLMDMQEKASFVVTLIVRQVCRITALMISYWTYRHGHNGIIFGSGICYNPSEAHDHTIIRFSAPHFYLRQLGRIVVDRALKKYQTALVDHIKHSYPLLDHKAVTERISELLGTIPYLELTAQIADIHWLMMTIHNDGNMRGRLTNEIHVFSTKLSLTDDYRHH</sequence>
<keyword evidence="1" id="KW-0805">Transcription regulation</keyword>
<accession>A0AAN8IM15</accession>
<dbReference type="AlphaFoldDB" id="A0AAN8IM15"/>
<proteinExistence type="predicted"/>
<dbReference type="Proteomes" id="UP001331761">
    <property type="component" value="Unassembled WGS sequence"/>
</dbReference>
<organism evidence="4 5">
    <name type="scientific">Trichostrongylus colubriformis</name>
    <name type="common">Black scour worm</name>
    <dbReference type="NCBI Taxonomy" id="6319"/>
    <lineage>
        <taxon>Eukaryota</taxon>
        <taxon>Metazoa</taxon>
        <taxon>Ecdysozoa</taxon>
        <taxon>Nematoda</taxon>
        <taxon>Chromadorea</taxon>
        <taxon>Rhabditida</taxon>
        <taxon>Rhabditina</taxon>
        <taxon>Rhabditomorpha</taxon>
        <taxon>Strongyloidea</taxon>
        <taxon>Trichostrongylidae</taxon>
        <taxon>Trichostrongylus</taxon>
    </lineage>
</organism>
<gene>
    <name evidence="4" type="ORF">GCK32_012767</name>
</gene>
<keyword evidence="2" id="KW-0804">Transcription</keyword>